<dbReference type="GO" id="GO:1902201">
    <property type="term" value="P:negative regulation of bacterial-type flagellum-dependent cell motility"/>
    <property type="evidence" value="ECO:0007669"/>
    <property type="project" value="TreeGrafter"/>
</dbReference>
<dbReference type="NCBIfam" id="TIGR00254">
    <property type="entry name" value="GGDEF"/>
    <property type="match status" value="1"/>
</dbReference>
<reference evidence="6 7" key="2">
    <citation type="submission" date="2019-09" db="EMBL/GenBank/DDBJ databases">
        <authorList>
            <person name="Mazur A."/>
        </authorList>
    </citation>
    <scope>NUCLEOTIDE SEQUENCE [LARGE SCALE GENOMIC DNA]</scope>
    <source>
        <strain evidence="6 7">3729k</strain>
    </source>
</reference>
<dbReference type="SMART" id="SM00267">
    <property type="entry name" value="GGDEF"/>
    <property type="match status" value="1"/>
</dbReference>
<evidence type="ECO:0000313" key="7">
    <source>
        <dbReference type="Proteomes" id="UP000322165"/>
    </source>
</evidence>
<dbReference type="FunFam" id="3.30.70.270:FF:000001">
    <property type="entry name" value="Diguanylate cyclase domain protein"/>
    <property type="match status" value="1"/>
</dbReference>
<feature type="domain" description="GGDEF" evidence="5">
    <location>
        <begin position="283"/>
        <end position="412"/>
    </location>
</feature>
<evidence type="ECO:0000259" key="5">
    <source>
        <dbReference type="PROSITE" id="PS50887"/>
    </source>
</evidence>
<dbReference type="SUPFAM" id="SSF55073">
    <property type="entry name" value="Nucleotide cyclase"/>
    <property type="match status" value="1"/>
</dbReference>
<dbReference type="CDD" id="cd01949">
    <property type="entry name" value="GGDEF"/>
    <property type="match status" value="1"/>
</dbReference>
<dbReference type="EMBL" id="VUOD01000006">
    <property type="protein sequence ID" value="KAA2284469.1"/>
    <property type="molecule type" value="Genomic_DNA"/>
</dbReference>
<keyword evidence="7" id="KW-1185">Reference proteome</keyword>
<feature type="transmembrane region" description="Helical" evidence="4">
    <location>
        <begin position="85"/>
        <end position="105"/>
    </location>
</feature>
<feature type="transmembrane region" description="Helical" evidence="4">
    <location>
        <begin position="152"/>
        <end position="173"/>
    </location>
</feature>
<dbReference type="Pfam" id="PF05230">
    <property type="entry name" value="MASE2"/>
    <property type="match status" value="1"/>
</dbReference>
<feature type="transmembrane region" description="Helical" evidence="4">
    <location>
        <begin position="214"/>
        <end position="238"/>
    </location>
</feature>
<comment type="cofactor">
    <cofactor evidence="1">
        <name>Mg(2+)</name>
        <dbReference type="ChEBI" id="CHEBI:18420"/>
    </cofactor>
</comment>
<feature type="region of interest" description="Disordered" evidence="3">
    <location>
        <begin position="1"/>
        <end position="23"/>
    </location>
</feature>
<keyword evidence="4" id="KW-1133">Transmembrane helix</keyword>
<gene>
    <name evidence="6" type="ORF">F0415_09085</name>
</gene>
<evidence type="ECO:0000256" key="4">
    <source>
        <dbReference type="SAM" id="Phobius"/>
    </source>
</evidence>
<dbReference type="AlphaFoldDB" id="A0A5B2Z900"/>
<dbReference type="Gene3D" id="3.30.70.270">
    <property type="match status" value="1"/>
</dbReference>
<dbReference type="InterPro" id="IPR007894">
    <property type="entry name" value="MASE2"/>
</dbReference>
<feature type="transmembrane region" description="Helical" evidence="4">
    <location>
        <begin position="185"/>
        <end position="208"/>
    </location>
</feature>
<comment type="caution">
    <text evidence="6">The sequence shown here is derived from an EMBL/GenBank/DDBJ whole genome shotgun (WGS) entry which is preliminary data.</text>
</comment>
<accession>A0A5B2Z900</accession>
<protein>
    <recommendedName>
        <fullName evidence="2">diguanylate cyclase</fullName>
        <ecNumber evidence="2">2.7.7.65</ecNumber>
    </recommendedName>
</protein>
<dbReference type="EC" id="2.7.7.65" evidence="2"/>
<keyword evidence="4" id="KW-0472">Membrane</keyword>
<dbReference type="InterPro" id="IPR000160">
    <property type="entry name" value="GGDEF_dom"/>
</dbReference>
<proteinExistence type="predicted"/>
<dbReference type="Pfam" id="PF00990">
    <property type="entry name" value="GGDEF"/>
    <property type="match status" value="1"/>
</dbReference>
<evidence type="ECO:0000313" key="6">
    <source>
        <dbReference type="EMBL" id="KAA2284469.1"/>
    </source>
</evidence>
<sequence length="412" mass="45127">MGVDAGLGPTIETAPGWRPLARRRAKPDAAGHLAAAQPDLRSLADRPVGRESDGMPELLLQTAAAMESEQPPERARGLRFVRRLYPMRVFGLAAGGVAVAGVLHLHQAGPLAWLLLAANALLWPHLAYHWAYSAPDPAQAERRNLLLDSAFGGAWIAVMQFNLLPSAVLLAMLSMDKVAAGGWRLLARSWLAMLCGGGLVWTLLGFPLSPESPMSVILCALPLLLGYPLALSLATWRLGQAVLRQNRQLELHNRTDVLTGLPNRQHWRQALEHEFQRFSRHGRPAVLMMVDIDNFKQINDELGHLVGDQVLQEFAVELRRGLRAVDVAARYGGDEFVVVMPDTGPEGAEQAARRLLGQVRRRAEEADNVVPYSISIGFAVLDRDMAGPEQWIAAADAALYRAKTGGRNRHSR</sequence>
<dbReference type="GO" id="GO:0052621">
    <property type="term" value="F:diguanylate cyclase activity"/>
    <property type="evidence" value="ECO:0007669"/>
    <property type="project" value="UniProtKB-EC"/>
</dbReference>
<reference evidence="6 7" key="1">
    <citation type="submission" date="2019-09" db="EMBL/GenBank/DDBJ databases">
        <title>Arenimonas chukotkensis sp. nov., a bacterium isolated from Chukotka hot spring, Arctic region, Russia.</title>
        <authorList>
            <person name="Zayulina K.S."/>
            <person name="Prokofeva M.I."/>
            <person name="Elcheninov A.G."/>
            <person name="Novikov A."/>
            <person name="Kochetkova T.V."/>
            <person name="Kublanov I.V."/>
        </authorList>
    </citation>
    <scope>NUCLEOTIDE SEQUENCE [LARGE SCALE GENOMIC DNA]</scope>
    <source>
        <strain evidence="6 7">3729k</strain>
    </source>
</reference>
<dbReference type="InterPro" id="IPR029787">
    <property type="entry name" value="Nucleotide_cyclase"/>
</dbReference>
<dbReference type="InterPro" id="IPR043128">
    <property type="entry name" value="Rev_trsase/Diguanyl_cyclase"/>
</dbReference>
<evidence type="ECO:0000256" key="2">
    <source>
        <dbReference type="ARBA" id="ARBA00012528"/>
    </source>
</evidence>
<evidence type="ECO:0000256" key="3">
    <source>
        <dbReference type="SAM" id="MobiDB-lite"/>
    </source>
</evidence>
<dbReference type="PANTHER" id="PTHR45138">
    <property type="entry name" value="REGULATORY COMPONENTS OF SENSORY TRANSDUCTION SYSTEM"/>
    <property type="match status" value="1"/>
</dbReference>
<dbReference type="PROSITE" id="PS50887">
    <property type="entry name" value="GGDEF"/>
    <property type="match status" value="1"/>
</dbReference>
<dbReference type="PANTHER" id="PTHR45138:SF24">
    <property type="entry name" value="DIGUANYLATE CYCLASE DGCC-RELATED"/>
    <property type="match status" value="1"/>
</dbReference>
<organism evidence="6 7">
    <name type="scientific">Arenimonas fontis</name>
    <dbReference type="NCBI Taxonomy" id="2608255"/>
    <lineage>
        <taxon>Bacteria</taxon>
        <taxon>Pseudomonadati</taxon>
        <taxon>Pseudomonadota</taxon>
        <taxon>Gammaproteobacteria</taxon>
        <taxon>Lysobacterales</taxon>
        <taxon>Lysobacteraceae</taxon>
        <taxon>Arenimonas</taxon>
    </lineage>
</organism>
<name>A0A5B2Z900_9GAMM</name>
<dbReference type="GO" id="GO:0043709">
    <property type="term" value="P:cell adhesion involved in single-species biofilm formation"/>
    <property type="evidence" value="ECO:0007669"/>
    <property type="project" value="TreeGrafter"/>
</dbReference>
<dbReference type="GO" id="GO:0005886">
    <property type="term" value="C:plasma membrane"/>
    <property type="evidence" value="ECO:0007669"/>
    <property type="project" value="TreeGrafter"/>
</dbReference>
<evidence type="ECO:0000256" key="1">
    <source>
        <dbReference type="ARBA" id="ARBA00001946"/>
    </source>
</evidence>
<dbReference type="Proteomes" id="UP000322165">
    <property type="component" value="Unassembled WGS sequence"/>
</dbReference>
<keyword evidence="4" id="KW-0812">Transmembrane</keyword>
<dbReference type="InterPro" id="IPR050469">
    <property type="entry name" value="Diguanylate_Cyclase"/>
</dbReference>